<proteinExistence type="predicted"/>
<name>A0A5C3PVI0_9APHY</name>
<dbReference type="InParanoid" id="A0A5C3PVI0"/>
<reference evidence="1 2" key="1">
    <citation type="journal article" date="2019" name="Nat. Ecol. Evol.">
        <title>Megaphylogeny resolves global patterns of mushroom evolution.</title>
        <authorList>
            <person name="Varga T."/>
            <person name="Krizsan K."/>
            <person name="Foldi C."/>
            <person name="Dima B."/>
            <person name="Sanchez-Garcia M."/>
            <person name="Sanchez-Ramirez S."/>
            <person name="Szollosi G.J."/>
            <person name="Szarkandi J.G."/>
            <person name="Papp V."/>
            <person name="Albert L."/>
            <person name="Andreopoulos W."/>
            <person name="Angelini C."/>
            <person name="Antonin V."/>
            <person name="Barry K.W."/>
            <person name="Bougher N.L."/>
            <person name="Buchanan P."/>
            <person name="Buyck B."/>
            <person name="Bense V."/>
            <person name="Catcheside P."/>
            <person name="Chovatia M."/>
            <person name="Cooper J."/>
            <person name="Damon W."/>
            <person name="Desjardin D."/>
            <person name="Finy P."/>
            <person name="Geml J."/>
            <person name="Haridas S."/>
            <person name="Hughes K."/>
            <person name="Justo A."/>
            <person name="Karasinski D."/>
            <person name="Kautmanova I."/>
            <person name="Kiss B."/>
            <person name="Kocsube S."/>
            <person name="Kotiranta H."/>
            <person name="LaButti K.M."/>
            <person name="Lechner B.E."/>
            <person name="Liimatainen K."/>
            <person name="Lipzen A."/>
            <person name="Lukacs Z."/>
            <person name="Mihaltcheva S."/>
            <person name="Morgado L.N."/>
            <person name="Niskanen T."/>
            <person name="Noordeloos M.E."/>
            <person name="Ohm R.A."/>
            <person name="Ortiz-Santana B."/>
            <person name="Ovrebo C."/>
            <person name="Racz N."/>
            <person name="Riley R."/>
            <person name="Savchenko A."/>
            <person name="Shiryaev A."/>
            <person name="Soop K."/>
            <person name="Spirin V."/>
            <person name="Szebenyi C."/>
            <person name="Tomsovsky M."/>
            <person name="Tulloss R.E."/>
            <person name="Uehling J."/>
            <person name="Grigoriev I.V."/>
            <person name="Vagvolgyi C."/>
            <person name="Papp T."/>
            <person name="Martin F.M."/>
            <person name="Miettinen O."/>
            <person name="Hibbett D.S."/>
            <person name="Nagy L.G."/>
        </authorList>
    </citation>
    <scope>NUCLEOTIDE SEQUENCE [LARGE SCALE GENOMIC DNA]</scope>
    <source>
        <strain evidence="1 2">HHB13444</strain>
    </source>
</reference>
<evidence type="ECO:0000313" key="2">
    <source>
        <dbReference type="Proteomes" id="UP000308197"/>
    </source>
</evidence>
<dbReference type="Proteomes" id="UP000308197">
    <property type="component" value="Unassembled WGS sequence"/>
</dbReference>
<evidence type="ECO:0000313" key="1">
    <source>
        <dbReference type="EMBL" id="TFK92757.1"/>
    </source>
</evidence>
<gene>
    <name evidence="1" type="ORF">K466DRAFT_562131</name>
</gene>
<organism evidence="1 2">
    <name type="scientific">Polyporus arcularius HHB13444</name>
    <dbReference type="NCBI Taxonomy" id="1314778"/>
    <lineage>
        <taxon>Eukaryota</taxon>
        <taxon>Fungi</taxon>
        <taxon>Dikarya</taxon>
        <taxon>Basidiomycota</taxon>
        <taxon>Agaricomycotina</taxon>
        <taxon>Agaricomycetes</taxon>
        <taxon>Polyporales</taxon>
        <taxon>Polyporaceae</taxon>
        <taxon>Polyporus</taxon>
    </lineage>
</organism>
<dbReference type="AlphaFoldDB" id="A0A5C3PVI0"/>
<keyword evidence="2" id="KW-1185">Reference proteome</keyword>
<dbReference type="EMBL" id="ML210993">
    <property type="protein sequence ID" value="TFK92757.1"/>
    <property type="molecule type" value="Genomic_DNA"/>
</dbReference>
<protein>
    <submittedName>
        <fullName evidence="1">Uncharacterized protein</fullName>
    </submittedName>
</protein>
<accession>A0A5C3PVI0</accession>
<sequence length="128" mass="14638">MPTSATTVEDSELAEQGSRFIGRRMPILPKRLPHPLDLLSPDYQLARAMDYFEQAQRLVDEVGEDPDWRNRQEFADLVYDIGKICETINNLLERPQWPLSKCTRVKHESRDACALAKVGGSVLQSMQH</sequence>